<feature type="region of interest" description="Disordered" evidence="7">
    <location>
        <begin position="398"/>
        <end position="417"/>
    </location>
</feature>
<organism evidence="11 12">
    <name type="scientific">Caryophanon tenue</name>
    <dbReference type="NCBI Taxonomy" id="33978"/>
    <lineage>
        <taxon>Bacteria</taxon>
        <taxon>Bacillati</taxon>
        <taxon>Bacillota</taxon>
        <taxon>Bacilli</taxon>
        <taxon>Bacillales</taxon>
        <taxon>Caryophanaceae</taxon>
        <taxon>Caryophanon</taxon>
    </lineage>
</organism>
<evidence type="ECO:0000259" key="10">
    <source>
        <dbReference type="PROSITE" id="PS50885"/>
    </source>
</evidence>
<dbReference type="Gene3D" id="6.10.340.10">
    <property type="match status" value="1"/>
</dbReference>
<dbReference type="Proteomes" id="UP000093199">
    <property type="component" value="Unassembled WGS sequence"/>
</dbReference>
<feature type="domain" description="Methyl-accepting transducer" evidence="9">
    <location>
        <begin position="408"/>
        <end position="644"/>
    </location>
</feature>
<evidence type="ECO:0000259" key="9">
    <source>
        <dbReference type="PROSITE" id="PS50111"/>
    </source>
</evidence>
<dbReference type="PANTHER" id="PTHR32089:SF112">
    <property type="entry name" value="LYSOZYME-LIKE PROTEIN-RELATED"/>
    <property type="match status" value="1"/>
</dbReference>
<dbReference type="CDD" id="cd06225">
    <property type="entry name" value="HAMP"/>
    <property type="match status" value="1"/>
</dbReference>
<evidence type="ECO:0000313" key="12">
    <source>
        <dbReference type="Proteomes" id="UP000093199"/>
    </source>
</evidence>
<dbReference type="Pfam" id="PF00672">
    <property type="entry name" value="HAMP"/>
    <property type="match status" value="1"/>
</dbReference>
<dbReference type="InterPro" id="IPR003660">
    <property type="entry name" value="HAMP_dom"/>
</dbReference>
<dbReference type="GO" id="GO:0005886">
    <property type="term" value="C:plasma membrane"/>
    <property type="evidence" value="ECO:0007669"/>
    <property type="project" value="UniProtKB-SubCell"/>
</dbReference>
<keyword evidence="8" id="KW-1133">Transmembrane helix</keyword>
<dbReference type="Gene3D" id="1.10.287.950">
    <property type="entry name" value="Methyl-accepting chemotaxis protein"/>
    <property type="match status" value="1"/>
</dbReference>
<feature type="domain" description="HAMP" evidence="10">
    <location>
        <begin position="337"/>
        <end position="389"/>
    </location>
</feature>
<sequence length="694" mass="76396">MKLFSPLIQILNKLTYIKKFLIVGIVLLVPLITMSVLYLTTVLNDREQTKRHMEAATYNAALKDVLQYSQQLRALNISLLTDPSVQTQVDDVTKKVNAAFADVNELVPTLEDDFDTLEQLAKLEQQWHNIEQSIWTNSHNVYENYSNYAENILALMQHITYESGLILATSSEEFTLIHNTSIKLPQLAEQFGKLRALGVTMIEKGEQNTTEHAEIEMISAQVQQALIDLEKDAAVIFKNSLFEAALSTKIVALEQTTTGYLEAIRKAEQGIISTSDYYGIATNAINENFDYYTASMETLVMTLQEDYKSLVNTQIFIFVVTTVTIFIALILFVGLFLAIRQSITLLKDGATKVAEGDITATVALHTQDEMYEVEIAFNQMTKQLQQLVEEIQTSAEHVSSASEELHASAEEATSSVEHVTHAVNDLATESDTQLQHLTDSTHAMEDMVTSIERIAKNSVDVATLANNATLSATAGHETVQQALQEMMNIQHHVAQTNDKMNELHEQSTQIDSIVHVITDIADQTNLLALNAAIEAARAGEHGAGFAVVADEVRKLASESRQSASQITQLISGMQRHSVESVAMMRTVTANVDTGMQMTQQTAQQFGEISSTMQVLSPQMAEISSTATAFSAQVEQVSAAIQHLLALSQHSGDVTSEIAASTEEQLAVMEEVSSSAQALSHMAESLQAMVTRFKL</sequence>
<keyword evidence="8" id="KW-0812">Transmembrane</keyword>
<evidence type="ECO:0000256" key="2">
    <source>
        <dbReference type="ARBA" id="ARBA00022475"/>
    </source>
</evidence>
<keyword evidence="12" id="KW-1185">Reference proteome</keyword>
<keyword evidence="3 8" id="KW-0472">Membrane</keyword>
<proteinExistence type="inferred from homology"/>
<feature type="transmembrane region" description="Helical" evidence="8">
    <location>
        <begin position="315"/>
        <end position="339"/>
    </location>
</feature>
<evidence type="ECO:0000256" key="4">
    <source>
        <dbReference type="ARBA" id="ARBA00023224"/>
    </source>
</evidence>
<evidence type="ECO:0000256" key="6">
    <source>
        <dbReference type="PROSITE-ProRule" id="PRU00284"/>
    </source>
</evidence>
<dbReference type="SMART" id="SM00304">
    <property type="entry name" value="HAMP"/>
    <property type="match status" value="2"/>
</dbReference>
<protein>
    <recommendedName>
        <fullName evidence="13">Chemotaxis protein</fullName>
    </recommendedName>
</protein>
<dbReference type="AlphaFoldDB" id="A0A1C0YL93"/>
<evidence type="ECO:0000256" key="7">
    <source>
        <dbReference type="SAM" id="MobiDB-lite"/>
    </source>
</evidence>
<dbReference type="EMBL" id="MASJ01000002">
    <property type="protein sequence ID" value="OCS87933.1"/>
    <property type="molecule type" value="Genomic_DNA"/>
</dbReference>
<dbReference type="CDD" id="cd11386">
    <property type="entry name" value="MCP_signal"/>
    <property type="match status" value="1"/>
</dbReference>
<evidence type="ECO:0000256" key="8">
    <source>
        <dbReference type="SAM" id="Phobius"/>
    </source>
</evidence>
<dbReference type="GO" id="GO:0007165">
    <property type="term" value="P:signal transduction"/>
    <property type="evidence" value="ECO:0007669"/>
    <property type="project" value="UniProtKB-KW"/>
</dbReference>
<gene>
    <name evidence="11" type="ORF">A6M13_08150</name>
</gene>
<keyword evidence="2" id="KW-1003">Cell membrane</keyword>
<evidence type="ECO:0000256" key="1">
    <source>
        <dbReference type="ARBA" id="ARBA00004236"/>
    </source>
</evidence>
<keyword evidence="4 6" id="KW-0807">Transducer</keyword>
<dbReference type="PROSITE" id="PS50885">
    <property type="entry name" value="HAMP"/>
    <property type="match status" value="1"/>
</dbReference>
<comment type="subcellular location">
    <subcellularLocation>
        <location evidence="1">Cell membrane</location>
    </subcellularLocation>
</comment>
<evidence type="ECO:0000313" key="11">
    <source>
        <dbReference type="EMBL" id="OCS87933.1"/>
    </source>
</evidence>
<dbReference type="PROSITE" id="PS50111">
    <property type="entry name" value="CHEMOTAXIS_TRANSDUC_2"/>
    <property type="match status" value="1"/>
</dbReference>
<dbReference type="OrthoDB" id="2489132at2"/>
<comment type="caution">
    <text evidence="11">The sequence shown here is derived from an EMBL/GenBank/DDBJ whole genome shotgun (WGS) entry which is preliminary data.</text>
</comment>
<dbReference type="SUPFAM" id="SSF58104">
    <property type="entry name" value="Methyl-accepting chemotaxis protein (MCP) signaling domain"/>
    <property type="match status" value="1"/>
</dbReference>
<dbReference type="SMART" id="SM00283">
    <property type="entry name" value="MA"/>
    <property type="match status" value="1"/>
</dbReference>
<comment type="similarity">
    <text evidence="5">Belongs to the methyl-accepting chemotaxis (MCP) protein family.</text>
</comment>
<evidence type="ECO:0008006" key="13">
    <source>
        <dbReference type="Google" id="ProtNLM"/>
    </source>
</evidence>
<name>A0A1C0YL93_9BACL</name>
<evidence type="ECO:0000256" key="5">
    <source>
        <dbReference type="ARBA" id="ARBA00029447"/>
    </source>
</evidence>
<dbReference type="Pfam" id="PF00015">
    <property type="entry name" value="MCPsignal"/>
    <property type="match status" value="1"/>
</dbReference>
<dbReference type="STRING" id="33978.A6M13_08150"/>
<accession>A0A1C0YL93</accession>
<reference evidence="11 12" key="1">
    <citation type="submission" date="2016-07" db="EMBL/GenBank/DDBJ databases">
        <title>Caryophanon tenue genome sequencing.</title>
        <authorList>
            <person name="Verma A."/>
            <person name="Pal Y."/>
            <person name="Krishnamurthi S."/>
        </authorList>
    </citation>
    <scope>NUCLEOTIDE SEQUENCE [LARGE SCALE GENOMIC DNA]</scope>
    <source>
        <strain evidence="11 12">DSM 14152</strain>
    </source>
</reference>
<dbReference type="RefSeq" id="WP_066542738.1">
    <property type="nucleotide sequence ID" value="NZ_MASJ01000002.1"/>
</dbReference>
<dbReference type="PANTHER" id="PTHR32089">
    <property type="entry name" value="METHYL-ACCEPTING CHEMOTAXIS PROTEIN MCPB"/>
    <property type="match status" value="1"/>
</dbReference>
<dbReference type="InterPro" id="IPR004089">
    <property type="entry name" value="MCPsignal_dom"/>
</dbReference>
<evidence type="ECO:0000256" key="3">
    <source>
        <dbReference type="ARBA" id="ARBA00023136"/>
    </source>
</evidence>
<feature type="transmembrane region" description="Helical" evidence="8">
    <location>
        <begin position="20"/>
        <end position="43"/>
    </location>
</feature>